<dbReference type="InterPro" id="IPR042229">
    <property type="entry name" value="Listeria/Bacterioides_rpt_sf"/>
</dbReference>
<dbReference type="Pfam" id="PF13306">
    <property type="entry name" value="LRR_5"/>
    <property type="match status" value="7"/>
</dbReference>
<dbReference type="PANTHER" id="PTHR45661">
    <property type="entry name" value="SURFACE ANTIGEN"/>
    <property type="match status" value="1"/>
</dbReference>
<dbReference type="InterPro" id="IPR053139">
    <property type="entry name" value="Surface_bspA-like"/>
</dbReference>
<dbReference type="PANTHER" id="PTHR45661:SF3">
    <property type="entry name" value="IG-LIKE DOMAIN-CONTAINING PROTEIN"/>
    <property type="match status" value="1"/>
</dbReference>
<sequence>MKRNKKLVVLGLSSLLVLGSGLLSGCRDNQNTQEDPVGGETEEDGKYLVLVSAPTKLNYVVGEYFSSAGISVQRYEVVDGVKSSPVTVSDSDLILSIPSGTLLNEVSDSIEVTVSLASDPDYKSVSFNITVRDKEKVTVTFLNYDGTVLETDANILENSTTTYDGVTPSRAPDEEYYYVFDGWYLEGDETETLIDLATFTFSEDTTLVAHYEAREASNSDGLFTYALNGDRTGYIVIGASETDLEGNPHTDLVIPDTFQGLPIVAIGEEAFYANTSGSYGRKITSVTLGANIKEIGANAFYYNEKMETLTLNEGLVSIGDSAFKNCKALTNLLIPTSVVTIADSAFQSCTNLVSVDFQADKETSLTTLGESVFQSCSKLVEVTFPNSLTNVGEDCFTGCGSLQYVNIGQNMTIEAIGNAFGNISNSSGMIKAFGLTPGCTNYEVDEDGVLYTAGKKILVRVPFYLGKDENGEVIPNTSYTIRDEVIEIAPYAFKNIYSFRTIVFGANVTKIDDYAFYTCRIYDNEGTHFEFNDKLEEIGNYAFQSTISKKDMQRTLVMPDSVTTIGDGAFKSCSGIISFTFGANMENFGSDIFNGCSNLAEIKVSENNTKISIGEDGLAVYNKDQTKALFWLDIKNTATSYVMPDTVKEVNPYFLSGKSKITSLVLSSNLEKVGERAFYGMSGVTGSVTLPDTLKEVANQAFQNMSKVETMNVPSSLTYIGDSAFSSCKGITGTVTLNSDLTYLGASAFNSCSNINEVIYNTGLTNESVFSSCSGLTKATFNNPEFTTISESMFKRCTTLETVDISKLTNLQVIGKDAFNGCSHLINMTLPATLTTIGNSAFRTTGLTEVTIPENATLDTSVFYGCSQLTSATFIGTREVIPSYLFNECSNLATVGLPNGLTTIEEYAFYGCNALESITLPNTLTTLGNNVFSNTGLVSIVLPDSLVDIGTGIFNGCTKLTSVTLPANLTVISGMMFYNCSSLNLSELPATITSFDNYAFYGTGITEFTLKAGQKLDGSQIFAHSSLVKLKVEDPTFSEIPTQTFDSCADFTTIEGLEVGQLKIIQSSAFKSTTSLQTLNFDISGVTEIGSSAFEGSALQSIALPTNENFTSISNRMFYNCKSLTEIVLPANVTDVATYAFSGCSSLTKLTFENPEITIESYVFSSCTNLSEITFNGTMEQARAVLEANRNCGIPAANNVTVTCSDGSFTL</sequence>
<dbReference type="EMBL" id="JADIMY010000117">
    <property type="protein sequence ID" value="MBO8428060.1"/>
    <property type="molecule type" value="Genomic_DNA"/>
</dbReference>
<dbReference type="InterPro" id="IPR032675">
    <property type="entry name" value="LRR_dom_sf"/>
</dbReference>
<dbReference type="Gene3D" id="3.80.10.10">
    <property type="entry name" value="Ribonuclease Inhibitor"/>
    <property type="match status" value="4"/>
</dbReference>
<dbReference type="SUPFAM" id="SSF52058">
    <property type="entry name" value="L domain-like"/>
    <property type="match status" value="4"/>
</dbReference>
<protein>
    <submittedName>
        <fullName evidence="2">Leucine-rich repeat protein</fullName>
    </submittedName>
</protein>
<dbReference type="AlphaFoldDB" id="A0A9D9GUY8"/>
<evidence type="ECO:0000256" key="1">
    <source>
        <dbReference type="SAM" id="SignalP"/>
    </source>
</evidence>
<organism evidence="2 3">
    <name type="scientific">Candidatus Onthovivens merdipullorum</name>
    <dbReference type="NCBI Taxonomy" id="2840889"/>
    <lineage>
        <taxon>Bacteria</taxon>
        <taxon>Bacillati</taxon>
        <taxon>Bacillota</taxon>
        <taxon>Bacilli</taxon>
        <taxon>Bacillales</taxon>
        <taxon>Candidatus Onthovivens</taxon>
    </lineage>
</organism>
<evidence type="ECO:0000313" key="2">
    <source>
        <dbReference type="EMBL" id="MBO8428060.1"/>
    </source>
</evidence>
<proteinExistence type="predicted"/>
<comment type="caution">
    <text evidence="2">The sequence shown here is derived from an EMBL/GenBank/DDBJ whole genome shotgun (WGS) entry which is preliminary data.</text>
</comment>
<dbReference type="Proteomes" id="UP000823613">
    <property type="component" value="Unassembled WGS sequence"/>
</dbReference>
<gene>
    <name evidence="2" type="ORF">IAC58_05925</name>
</gene>
<reference evidence="2" key="2">
    <citation type="journal article" date="2021" name="PeerJ">
        <title>Extensive microbial diversity within the chicken gut microbiome revealed by metagenomics and culture.</title>
        <authorList>
            <person name="Gilroy R."/>
            <person name="Ravi A."/>
            <person name="Getino M."/>
            <person name="Pursley I."/>
            <person name="Horton D.L."/>
            <person name="Alikhan N.F."/>
            <person name="Baker D."/>
            <person name="Gharbi K."/>
            <person name="Hall N."/>
            <person name="Watson M."/>
            <person name="Adriaenssens E.M."/>
            <person name="Foster-Nyarko E."/>
            <person name="Jarju S."/>
            <person name="Secka A."/>
            <person name="Antonio M."/>
            <person name="Oren A."/>
            <person name="Chaudhuri R.R."/>
            <person name="La Ragione R."/>
            <person name="Hildebrand F."/>
            <person name="Pallen M.J."/>
        </authorList>
    </citation>
    <scope>NUCLEOTIDE SEQUENCE</scope>
    <source>
        <strain evidence="2">11159</strain>
    </source>
</reference>
<feature type="signal peptide" evidence="1">
    <location>
        <begin position="1"/>
        <end position="25"/>
    </location>
</feature>
<feature type="chain" id="PRO_5039206412" evidence="1">
    <location>
        <begin position="26"/>
        <end position="1211"/>
    </location>
</feature>
<dbReference type="Gene3D" id="2.60.40.4270">
    <property type="entry name" value="Listeria-Bacteroides repeat domain"/>
    <property type="match status" value="1"/>
</dbReference>
<evidence type="ECO:0000313" key="3">
    <source>
        <dbReference type="Proteomes" id="UP000823613"/>
    </source>
</evidence>
<reference evidence="2" key="1">
    <citation type="submission" date="2020-10" db="EMBL/GenBank/DDBJ databases">
        <authorList>
            <person name="Gilroy R."/>
        </authorList>
    </citation>
    <scope>NUCLEOTIDE SEQUENCE</scope>
    <source>
        <strain evidence="2">11159</strain>
    </source>
</reference>
<accession>A0A9D9GUY8</accession>
<keyword evidence="1" id="KW-0732">Signal</keyword>
<dbReference type="PROSITE" id="PS51257">
    <property type="entry name" value="PROKAR_LIPOPROTEIN"/>
    <property type="match status" value="1"/>
</dbReference>
<name>A0A9D9GUY8_9BACL</name>
<dbReference type="InterPro" id="IPR026906">
    <property type="entry name" value="LRR_5"/>
</dbReference>